<name>A0A5J9W6R5_9POAL</name>
<dbReference type="Proteomes" id="UP000324897">
    <property type="component" value="Unassembled WGS sequence"/>
</dbReference>
<dbReference type="Gramene" id="TVU43114">
    <property type="protein sequence ID" value="TVU43114"/>
    <property type="gene ID" value="EJB05_09553"/>
</dbReference>
<accession>A0A5J9W6R5</accession>
<feature type="region of interest" description="Disordered" evidence="1">
    <location>
        <begin position="1"/>
        <end position="41"/>
    </location>
</feature>
<dbReference type="AlphaFoldDB" id="A0A5J9W6R5"/>
<sequence>MCRYAAQRPVRSPRARLPRAPRHSVLDRSKRGHQEGGDLGKRCRVQEVRRHLRRRELRQVFQLRPTPKGVPSSSLSEWWRAQLQGILLAVQFIFSEV</sequence>
<feature type="compositionally biased region" description="Basic and acidic residues" evidence="1">
    <location>
        <begin position="24"/>
        <end position="41"/>
    </location>
</feature>
<evidence type="ECO:0000256" key="1">
    <source>
        <dbReference type="SAM" id="MobiDB-lite"/>
    </source>
</evidence>
<feature type="compositionally biased region" description="Basic residues" evidence="1">
    <location>
        <begin position="11"/>
        <end position="22"/>
    </location>
</feature>
<dbReference type="EMBL" id="RWGY01000005">
    <property type="protein sequence ID" value="TVU43114.1"/>
    <property type="molecule type" value="Genomic_DNA"/>
</dbReference>
<protein>
    <submittedName>
        <fullName evidence="2">Uncharacterized protein</fullName>
    </submittedName>
</protein>
<proteinExistence type="predicted"/>
<comment type="caution">
    <text evidence="2">The sequence shown here is derived from an EMBL/GenBank/DDBJ whole genome shotgun (WGS) entry which is preliminary data.</text>
</comment>
<organism evidence="2 3">
    <name type="scientific">Eragrostis curvula</name>
    <name type="common">weeping love grass</name>
    <dbReference type="NCBI Taxonomy" id="38414"/>
    <lineage>
        <taxon>Eukaryota</taxon>
        <taxon>Viridiplantae</taxon>
        <taxon>Streptophyta</taxon>
        <taxon>Embryophyta</taxon>
        <taxon>Tracheophyta</taxon>
        <taxon>Spermatophyta</taxon>
        <taxon>Magnoliopsida</taxon>
        <taxon>Liliopsida</taxon>
        <taxon>Poales</taxon>
        <taxon>Poaceae</taxon>
        <taxon>PACMAD clade</taxon>
        <taxon>Chloridoideae</taxon>
        <taxon>Eragrostideae</taxon>
        <taxon>Eragrostidinae</taxon>
        <taxon>Eragrostis</taxon>
    </lineage>
</organism>
<gene>
    <name evidence="2" type="ORF">EJB05_09553</name>
</gene>
<evidence type="ECO:0000313" key="2">
    <source>
        <dbReference type="EMBL" id="TVU43114.1"/>
    </source>
</evidence>
<evidence type="ECO:0000313" key="3">
    <source>
        <dbReference type="Proteomes" id="UP000324897"/>
    </source>
</evidence>
<keyword evidence="3" id="KW-1185">Reference proteome</keyword>
<reference evidence="2 3" key="1">
    <citation type="journal article" date="2019" name="Sci. Rep.">
        <title>A high-quality genome of Eragrostis curvula grass provides insights into Poaceae evolution and supports new strategies to enhance forage quality.</title>
        <authorList>
            <person name="Carballo J."/>
            <person name="Santos B.A.C.M."/>
            <person name="Zappacosta D."/>
            <person name="Garbus I."/>
            <person name="Selva J.P."/>
            <person name="Gallo C.A."/>
            <person name="Diaz A."/>
            <person name="Albertini E."/>
            <person name="Caccamo M."/>
            <person name="Echenique V."/>
        </authorList>
    </citation>
    <scope>NUCLEOTIDE SEQUENCE [LARGE SCALE GENOMIC DNA]</scope>
    <source>
        <strain evidence="3">cv. Victoria</strain>
        <tissue evidence="2">Leaf</tissue>
    </source>
</reference>